<dbReference type="CDD" id="cd02440">
    <property type="entry name" value="AdoMet_MTases"/>
    <property type="match status" value="1"/>
</dbReference>
<evidence type="ECO:0000313" key="2">
    <source>
        <dbReference type="EMBL" id="GGR37530.1"/>
    </source>
</evidence>
<dbReference type="InterPro" id="IPR029063">
    <property type="entry name" value="SAM-dependent_MTases_sf"/>
</dbReference>
<reference evidence="2" key="2">
    <citation type="submission" date="2020-09" db="EMBL/GenBank/DDBJ databases">
        <authorList>
            <person name="Sun Q."/>
            <person name="Ohkuma M."/>
        </authorList>
    </citation>
    <scope>NUCLEOTIDE SEQUENCE</scope>
    <source>
        <strain evidence="2">JCM 31311</strain>
    </source>
</reference>
<gene>
    <name evidence="2" type="ORF">GCM10008957_53680</name>
</gene>
<dbReference type="InterPro" id="IPR041698">
    <property type="entry name" value="Methyltransf_25"/>
</dbReference>
<dbReference type="Proteomes" id="UP000603865">
    <property type="component" value="Unassembled WGS sequence"/>
</dbReference>
<dbReference type="PANTHER" id="PTHR43591">
    <property type="entry name" value="METHYLTRANSFERASE"/>
    <property type="match status" value="1"/>
</dbReference>
<dbReference type="AlphaFoldDB" id="A0A918FHA5"/>
<evidence type="ECO:0000313" key="3">
    <source>
        <dbReference type="Proteomes" id="UP000603865"/>
    </source>
</evidence>
<sequence>MTGRSPINKRMQDYFNARSANYDQAELHHRVAHQLLQGGQLRSGQQVLDLATGTGLLALDAARHVGPHGQVTGIDVSPGMLAQARQKAAQAELPAVTFLLGDAERLSFADRTFDRVFSASALVLMRDVSAALEEWVRVLRPGGLLAFDGPDGQDFGLMGIVADAAQEIGLTLAFSQVTATPARCRALLTQAGLEVQDIQEVSEEQHVPLSAALLGWEYTLAHPACVELQQRPQEQVAVVREAYIAKLTALAEENGGDVRLRTTLHLAFGQRPAEP</sequence>
<feature type="domain" description="Methyltransferase" evidence="1">
    <location>
        <begin position="47"/>
        <end position="143"/>
    </location>
</feature>
<dbReference type="EMBL" id="BMQL01000080">
    <property type="protein sequence ID" value="GGR37530.1"/>
    <property type="molecule type" value="Genomic_DNA"/>
</dbReference>
<dbReference type="SUPFAM" id="SSF53335">
    <property type="entry name" value="S-adenosyl-L-methionine-dependent methyltransferases"/>
    <property type="match status" value="1"/>
</dbReference>
<dbReference type="Pfam" id="PF13649">
    <property type="entry name" value="Methyltransf_25"/>
    <property type="match status" value="1"/>
</dbReference>
<evidence type="ECO:0000259" key="1">
    <source>
        <dbReference type="Pfam" id="PF13649"/>
    </source>
</evidence>
<comment type="caution">
    <text evidence="2">The sequence shown here is derived from an EMBL/GenBank/DDBJ whole genome shotgun (WGS) entry which is preliminary data.</text>
</comment>
<accession>A0A918FHA5</accession>
<reference evidence="2" key="1">
    <citation type="journal article" date="2014" name="Int. J. Syst. Evol. Microbiol.">
        <title>Complete genome sequence of Corynebacterium casei LMG S-19264T (=DSM 44701T), isolated from a smear-ripened cheese.</title>
        <authorList>
            <consortium name="US DOE Joint Genome Institute (JGI-PGF)"/>
            <person name="Walter F."/>
            <person name="Albersmeier A."/>
            <person name="Kalinowski J."/>
            <person name="Ruckert C."/>
        </authorList>
    </citation>
    <scope>NUCLEOTIDE SEQUENCE</scope>
    <source>
        <strain evidence="2">JCM 31311</strain>
    </source>
</reference>
<keyword evidence="3" id="KW-1185">Reference proteome</keyword>
<organism evidence="2 3">
    <name type="scientific">Deinococcus ruber</name>
    <dbReference type="NCBI Taxonomy" id="1848197"/>
    <lineage>
        <taxon>Bacteria</taxon>
        <taxon>Thermotogati</taxon>
        <taxon>Deinococcota</taxon>
        <taxon>Deinococci</taxon>
        <taxon>Deinococcales</taxon>
        <taxon>Deinococcaceae</taxon>
        <taxon>Deinococcus</taxon>
    </lineage>
</organism>
<name>A0A918FHA5_9DEIO</name>
<dbReference type="GO" id="GO:0008168">
    <property type="term" value="F:methyltransferase activity"/>
    <property type="evidence" value="ECO:0007669"/>
    <property type="project" value="TreeGrafter"/>
</dbReference>
<proteinExistence type="predicted"/>
<dbReference type="Gene3D" id="3.40.50.150">
    <property type="entry name" value="Vaccinia Virus protein VP39"/>
    <property type="match status" value="1"/>
</dbReference>
<protein>
    <recommendedName>
        <fullName evidence="1">Methyltransferase domain-containing protein</fullName>
    </recommendedName>
</protein>
<dbReference type="PANTHER" id="PTHR43591:SF24">
    <property type="entry name" value="2-METHOXY-6-POLYPRENYL-1,4-BENZOQUINOL METHYLASE, MITOCHONDRIAL"/>
    <property type="match status" value="1"/>
</dbReference>